<feature type="region of interest" description="Disordered" evidence="1">
    <location>
        <begin position="85"/>
        <end position="122"/>
    </location>
</feature>
<feature type="compositionally biased region" description="Low complexity" evidence="1">
    <location>
        <begin position="88"/>
        <end position="122"/>
    </location>
</feature>
<reference evidence="2" key="1">
    <citation type="journal article" date="2020" name="Fungal Divers.">
        <title>Resolving the Mortierellaceae phylogeny through synthesis of multi-gene phylogenetics and phylogenomics.</title>
        <authorList>
            <person name="Vandepol N."/>
            <person name="Liber J."/>
            <person name="Desiro A."/>
            <person name="Na H."/>
            <person name="Kennedy M."/>
            <person name="Barry K."/>
            <person name="Grigoriev I.V."/>
            <person name="Miller A.N."/>
            <person name="O'Donnell K."/>
            <person name="Stajich J.E."/>
            <person name="Bonito G."/>
        </authorList>
    </citation>
    <scope>NUCLEOTIDE SEQUENCE</scope>
    <source>
        <strain evidence="2">MES-2147</strain>
    </source>
</reference>
<sequence length="472" mass="52655">MSTPSTDGYLAYLMNVFNEAPVITVARTWDKLRQYFGDNKREDHTLFEDMNDIDVLATTFKDAPEMDASDVTTFWTSMPSPPLPIAMSAGTSSSAQSISTSSSRVRTTSVSNSSGSGNSNPSLGQIATMKNLFKDNFKRFDGNAWLLQSGVVVDDVMREKIEILDYESALHSFVIEDVEELLEFFENSNDKEEIRRMMVKPDGEGLPALSAAERDFLEQYNLPPKELIEFVATHGWRNVGDSLQNKPSDEFQDIAHACITHVLSAYQEHDFILPSDSSESTLEYKLGEVASEASGGHTVDGMVVIVSRTLELLHMEASRKYGGTYSTKCLHDTKKLFKVMKDAHDTIRKKTAQNVRDKVVTFGLHISGPSATIFSLKQRPGRFYQAIEETKMPFPPYWKDSDTGTIITIFMRVLRLRKALLAMEASVTRWTALSSDREPGDHDDCRALTMTTPQLLPAASAAFVEDILPLAI</sequence>
<comment type="caution">
    <text evidence="2">The sequence shown here is derived from an EMBL/GenBank/DDBJ whole genome shotgun (WGS) entry which is preliminary data.</text>
</comment>
<dbReference type="AlphaFoldDB" id="A0A9P6JN46"/>
<gene>
    <name evidence="2" type="ORF">BGZ65_006520</name>
</gene>
<dbReference type="EMBL" id="JAAAHW010004048">
    <property type="protein sequence ID" value="KAF9979470.1"/>
    <property type="molecule type" value="Genomic_DNA"/>
</dbReference>
<evidence type="ECO:0000313" key="3">
    <source>
        <dbReference type="Proteomes" id="UP000749646"/>
    </source>
</evidence>
<accession>A0A9P6JN46</accession>
<evidence type="ECO:0000313" key="2">
    <source>
        <dbReference type="EMBL" id="KAF9979470.1"/>
    </source>
</evidence>
<proteinExistence type="predicted"/>
<keyword evidence="3" id="KW-1185">Reference proteome</keyword>
<name>A0A9P6JN46_9FUNG</name>
<dbReference type="OrthoDB" id="2443848at2759"/>
<protein>
    <submittedName>
        <fullName evidence="2">Uncharacterized protein</fullName>
    </submittedName>
</protein>
<evidence type="ECO:0000256" key="1">
    <source>
        <dbReference type="SAM" id="MobiDB-lite"/>
    </source>
</evidence>
<organism evidence="2 3">
    <name type="scientific">Modicella reniformis</name>
    <dbReference type="NCBI Taxonomy" id="1440133"/>
    <lineage>
        <taxon>Eukaryota</taxon>
        <taxon>Fungi</taxon>
        <taxon>Fungi incertae sedis</taxon>
        <taxon>Mucoromycota</taxon>
        <taxon>Mortierellomycotina</taxon>
        <taxon>Mortierellomycetes</taxon>
        <taxon>Mortierellales</taxon>
        <taxon>Mortierellaceae</taxon>
        <taxon>Modicella</taxon>
    </lineage>
</organism>
<dbReference type="Proteomes" id="UP000749646">
    <property type="component" value="Unassembled WGS sequence"/>
</dbReference>